<proteinExistence type="predicted"/>
<accession>A0A3S1BHR4</accession>
<dbReference type="PANTHER" id="PTHR37162">
    <property type="entry name" value="HAT FAMILY DIMERISATION DOMAINCONTAINING PROTEIN-RELATED"/>
    <property type="match status" value="1"/>
</dbReference>
<comment type="caution">
    <text evidence="3">The sequence shown here is derived from an EMBL/GenBank/DDBJ whole genome shotgun (WGS) entry which is preliminary data.</text>
</comment>
<evidence type="ECO:0000256" key="1">
    <source>
        <dbReference type="SAM" id="MobiDB-lite"/>
    </source>
</evidence>
<sequence>MDTGLGVPGLGDDEEITETSGLIEPRETDDLVSLLTDSASYMRGCHNGFQAKLKEDAPHLVDIDGDVCHHLHNIAKCFTEELNAKTLIGFIDDVFNDLSYSADLKADLHTIAETLNLSTLSPLERVPHRWLSILDTTERLMKISDQLTVFYYAWLSKEDKVLYKERVTSIVKKVGKNERASIFSILKRLKVKNLTAAGRERKKRIIEKLFFKRTEVNLMMNTISNVLPLFKSFILKFEQKEPMIHKLYDAMEDTMTSFFARFLKIECIKDKKLHRIDVDDKENHLSIKKINTGANVQAILDQMNSEDRDSFLVRLQGAYIKAGAYMQNKLPLKNKFLKCLSALDPLARGHSLSATESNRKATQFFQTHQNFGRRSIFPDLDCNQPRGDEEIHWIDPFTRPCQETTMAPVLVKRSPDLHTYVYSGKDYPIVNLDNQVPHDCTDMIITSNTSIALLLQSFLNKGYHLYVDNWYSSVSLLQYLHKQKTLCTSTAKANRVPKELKNQRIAKGQSCAISKGPLLAQKFEDKNDSLHADYRKQRNHH</sequence>
<name>A0A3S1BHR4_ELYCH</name>
<evidence type="ECO:0000313" key="3">
    <source>
        <dbReference type="EMBL" id="RUS84189.1"/>
    </source>
</evidence>
<keyword evidence="4" id="KW-1185">Reference proteome</keyword>
<dbReference type="EMBL" id="RQTK01000214">
    <property type="protein sequence ID" value="RUS84189.1"/>
    <property type="molecule type" value="Genomic_DNA"/>
</dbReference>
<reference evidence="3 4" key="1">
    <citation type="submission" date="2019-01" db="EMBL/GenBank/DDBJ databases">
        <title>A draft genome assembly of the solar-powered sea slug Elysia chlorotica.</title>
        <authorList>
            <person name="Cai H."/>
            <person name="Li Q."/>
            <person name="Fang X."/>
            <person name="Li J."/>
            <person name="Curtis N.E."/>
            <person name="Altenburger A."/>
            <person name="Shibata T."/>
            <person name="Feng M."/>
            <person name="Maeda T."/>
            <person name="Schwartz J.A."/>
            <person name="Shigenobu S."/>
            <person name="Lundholm N."/>
            <person name="Nishiyama T."/>
            <person name="Yang H."/>
            <person name="Hasebe M."/>
            <person name="Li S."/>
            <person name="Pierce S.K."/>
            <person name="Wang J."/>
        </authorList>
    </citation>
    <scope>NUCLEOTIDE SEQUENCE [LARGE SCALE GENOMIC DNA]</scope>
    <source>
        <strain evidence="3">EC2010</strain>
        <tissue evidence="3">Whole organism of an adult</tissue>
    </source>
</reference>
<dbReference type="PANTHER" id="PTHR37162:SF1">
    <property type="entry name" value="BED-TYPE DOMAIN-CONTAINING PROTEIN"/>
    <property type="match status" value="1"/>
</dbReference>
<dbReference type="Pfam" id="PF13843">
    <property type="entry name" value="DDE_Tnp_1_7"/>
    <property type="match status" value="1"/>
</dbReference>
<organism evidence="3 4">
    <name type="scientific">Elysia chlorotica</name>
    <name type="common">Eastern emerald elysia</name>
    <name type="synonym">Sea slug</name>
    <dbReference type="NCBI Taxonomy" id="188477"/>
    <lineage>
        <taxon>Eukaryota</taxon>
        <taxon>Metazoa</taxon>
        <taxon>Spiralia</taxon>
        <taxon>Lophotrochozoa</taxon>
        <taxon>Mollusca</taxon>
        <taxon>Gastropoda</taxon>
        <taxon>Heterobranchia</taxon>
        <taxon>Euthyneura</taxon>
        <taxon>Panpulmonata</taxon>
        <taxon>Sacoglossa</taxon>
        <taxon>Placobranchoidea</taxon>
        <taxon>Plakobranchidae</taxon>
        <taxon>Elysia</taxon>
    </lineage>
</organism>
<dbReference type="InterPro" id="IPR029526">
    <property type="entry name" value="PGBD"/>
</dbReference>
<evidence type="ECO:0000259" key="2">
    <source>
        <dbReference type="Pfam" id="PF13843"/>
    </source>
</evidence>
<feature type="domain" description="PiggyBac transposable element-derived protein" evidence="2">
    <location>
        <begin position="451"/>
        <end position="527"/>
    </location>
</feature>
<dbReference type="Proteomes" id="UP000271974">
    <property type="component" value="Unassembled WGS sequence"/>
</dbReference>
<feature type="region of interest" description="Disordered" evidence="1">
    <location>
        <begin position="1"/>
        <end position="20"/>
    </location>
</feature>
<evidence type="ECO:0000313" key="4">
    <source>
        <dbReference type="Proteomes" id="UP000271974"/>
    </source>
</evidence>
<gene>
    <name evidence="3" type="ORF">EGW08_008029</name>
</gene>
<dbReference type="OrthoDB" id="9985837at2759"/>
<protein>
    <recommendedName>
        <fullName evidence="2">PiggyBac transposable element-derived protein domain-containing protein</fullName>
    </recommendedName>
</protein>
<dbReference type="AlphaFoldDB" id="A0A3S1BHR4"/>